<dbReference type="PANTHER" id="PTHR43022:SF1">
    <property type="entry name" value="PROTEIN SMF"/>
    <property type="match status" value="1"/>
</dbReference>
<name>A0A162V1M3_9CLOT</name>
<dbReference type="AlphaFoldDB" id="A0A162V1M3"/>
<feature type="domain" description="DprA winged helix" evidence="3">
    <location>
        <begin position="302"/>
        <end position="349"/>
    </location>
</feature>
<dbReference type="SUPFAM" id="SSF102405">
    <property type="entry name" value="MCP/YpsA-like"/>
    <property type="match status" value="1"/>
</dbReference>
<organism evidence="4 5">
    <name type="scientific">Clostridium magnum DSM 2767</name>
    <dbReference type="NCBI Taxonomy" id="1121326"/>
    <lineage>
        <taxon>Bacteria</taxon>
        <taxon>Bacillati</taxon>
        <taxon>Bacillota</taxon>
        <taxon>Clostridia</taxon>
        <taxon>Eubacteriales</taxon>
        <taxon>Clostridiaceae</taxon>
        <taxon>Clostridium</taxon>
    </lineage>
</organism>
<dbReference type="InterPro" id="IPR057666">
    <property type="entry name" value="DrpA_SLOG"/>
</dbReference>
<dbReference type="Pfam" id="PF02481">
    <property type="entry name" value="DNA_processg_A"/>
    <property type="match status" value="1"/>
</dbReference>
<keyword evidence="5" id="KW-1185">Reference proteome</keyword>
<dbReference type="RefSeq" id="WP_066620076.1">
    <property type="nucleotide sequence ID" value="NZ_FQXL01000019.1"/>
</dbReference>
<dbReference type="Pfam" id="PF17782">
    <property type="entry name" value="WHD_DprA"/>
    <property type="match status" value="1"/>
</dbReference>
<proteinExistence type="inferred from homology"/>
<comment type="similarity">
    <text evidence="1">Belongs to the DprA/Smf family.</text>
</comment>
<reference evidence="4 5" key="1">
    <citation type="submission" date="2016-04" db="EMBL/GenBank/DDBJ databases">
        <title>Genome sequence of Clostridium magnum DSM 2767.</title>
        <authorList>
            <person name="Poehlein A."/>
            <person name="Uhlig R."/>
            <person name="Fischer R."/>
            <person name="Bahl H."/>
            <person name="Daniel R."/>
        </authorList>
    </citation>
    <scope>NUCLEOTIDE SEQUENCE [LARGE SCALE GENOMIC DNA]</scope>
    <source>
        <strain evidence="4 5">DSM 2767</strain>
    </source>
</reference>
<dbReference type="InterPro" id="IPR041614">
    <property type="entry name" value="DprA_WH"/>
</dbReference>
<dbReference type="EMBL" id="LWAE01000001">
    <property type="protein sequence ID" value="KZL94471.1"/>
    <property type="molecule type" value="Genomic_DNA"/>
</dbReference>
<dbReference type="Proteomes" id="UP000076603">
    <property type="component" value="Unassembled WGS sequence"/>
</dbReference>
<evidence type="ECO:0000313" key="5">
    <source>
        <dbReference type="Proteomes" id="UP000076603"/>
    </source>
</evidence>
<feature type="domain" description="Smf/DprA SLOG" evidence="2">
    <location>
        <begin position="79"/>
        <end position="287"/>
    </location>
</feature>
<accession>A0A162V1M3</accession>
<dbReference type="InterPro" id="IPR036388">
    <property type="entry name" value="WH-like_DNA-bd_sf"/>
</dbReference>
<protein>
    <submittedName>
        <fullName evidence="4">Uncharacterized protein</fullName>
    </submittedName>
</protein>
<dbReference type="GO" id="GO:0009294">
    <property type="term" value="P:DNA-mediated transformation"/>
    <property type="evidence" value="ECO:0007669"/>
    <property type="project" value="InterPro"/>
</dbReference>
<dbReference type="Gene3D" id="1.10.10.10">
    <property type="entry name" value="Winged helix-like DNA-binding domain superfamily/Winged helix DNA-binding domain"/>
    <property type="match status" value="1"/>
</dbReference>
<evidence type="ECO:0000313" key="4">
    <source>
        <dbReference type="EMBL" id="KZL94471.1"/>
    </source>
</evidence>
<gene>
    <name evidence="4" type="ORF">CLMAG_15240</name>
</gene>
<evidence type="ECO:0000256" key="1">
    <source>
        <dbReference type="ARBA" id="ARBA00006525"/>
    </source>
</evidence>
<dbReference type="NCBIfam" id="TIGR00732">
    <property type="entry name" value="dprA"/>
    <property type="match status" value="1"/>
</dbReference>
<dbReference type="OrthoDB" id="9785707at2"/>
<comment type="caution">
    <text evidence="4">The sequence shown here is derived from an EMBL/GenBank/DDBJ whole genome shotgun (WGS) entry which is preliminary data.</text>
</comment>
<dbReference type="PANTHER" id="PTHR43022">
    <property type="entry name" value="PROTEIN SMF"/>
    <property type="match status" value="1"/>
</dbReference>
<dbReference type="InterPro" id="IPR003488">
    <property type="entry name" value="DprA"/>
</dbReference>
<evidence type="ECO:0000259" key="3">
    <source>
        <dbReference type="Pfam" id="PF17782"/>
    </source>
</evidence>
<sequence>MNIFDLWFCSVKLSNRIKIELMKKFNSIEDIWNYGFDVDKRSLFDYDDKKIKCCLKKAWDKIEFESLLKKTLNQGIETVNFNEDKYPRELKNYDYSPSILFYKGDISKLNEKYNVAIIGSRDCSVYGKNSANLISKELSVNNINIISGMARGIDTCAHKACLETGGYTCAILGSGIDVIYPRENKKIYDMILNIGCIISEFLPGTKPFNYNFPVRNRVISGLSNTIIVVEAGESSGSLITANLAVEQGKEVVALPGSIFSNQSKGTNKLIKDGAYPFTDFEDLFAFLGIKHIGNSEKNISRLEGIKKKISDIISDTPIHIDDIFARTNIDIKRLYELLFELQLENVVICISGNYYVKVGSTV</sequence>
<dbReference type="STRING" id="1121326.CLMAG_15240"/>
<dbReference type="PATRIC" id="fig|1121326.3.peg.1497"/>
<dbReference type="Gene3D" id="3.40.50.450">
    <property type="match status" value="1"/>
</dbReference>
<evidence type="ECO:0000259" key="2">
    <source>
        <dbReference type="Pfam" id="PF02481"/>
    </source>
</evidence>